<keyword evidence="2" id="KW-1185">Reference proteome</keyword>
<organism evidence="1 2">
    <name type="scientific">Scleroderma citrinum Foug A</name>
    <dbReference type="NCBI Taxonomy" id="1036808"/>
    <lineage>
        <taxon>Eukaryota</taxon>
        <taxon>Fungi</taxon>
        <taxon>Dikarya</taxon>
        <taxon>Basidiomycota</taxon>
        <taxon>Agaricomycotina</taxon>
        <taxon>Agaricomycetes</taxon>
        <taxon>Agaricomycetidae</taxon>
        <taxon>Boletales</taxon>
        <taxon>Sclerodermatineae</taxon>
        <taxon>Sclerodermataceae</taxon>
        <taxon>Scleroderma</taxon>
    </lineage>
</organism>
<accession>A0A0C3A5A3</accession>
<reference evidence="1 2" key="1">
    <citation type="submission" date="2014-04" db="EMBL/GenBank/DDBJ databases">
        <authorList>
            <consortium name="DOE Joint Genome Institute"/>
            <person name="Kuo A."/>
            <person name="Kohler A."/>
            <person name="Nagy L.G."/>
            <person name="Floudas D."/>
            <person name="Copeland A."/>
            <person name="Barry K.W."/>
            <person name="Cichocki N."/>
            <person name="Veneault-Fourrey C."/>
            <person name="LaButti K."/>
            <person name="Lindquist E.A."/>
            <person name="Lipzen A."/>
            <person name="Lundell T."/>
            <person name="Morin E."/>
            <person name="Murat C."/>
            <person name="Sun H."/>
            <person name="Tunlid A."/>
            <person name="Henrissat B."/>
            <person name="Grigoriev I.V."/>
            <person name="Hibbett D.S."/>
            <person name="Martin F."/>
            <person name="Nordberg H.P."/>
            <person name="Cantor M.N."/>
            <person name="Hua S.X."/>
        </authorList>
    </citation>
    <scope>NUCLEOTIDE SEQUENCE [LARGE SCALE GENOMIC DNA]</scope>
    <source>
        <strain evidence="1 2">Foug A</strain>
    </source>
</reference>
<proteinExistence type="predicted"/>
<dbReference type="InParanoid" id="A0A0C3A5A3"/>
<evidence type="ECO:0000313" key="1">
    <source>
        <dbReference type="EMBL" id="KIM68868.1"/>
    </source>
</evidence>
<dbReference type="EMBL" id="KN822008">
    <property type="protein sequence ID" value="KIM68868.1"/>
    <property type="molecule type" value="Genomic_DNA"/>
</dbReference>
<gene>
    <name evidence="1" type="ORF">SCLCIDRAFT_1209078</name>
</gene>
<sequence length="56" mass="6058">MASASGSRKSYLAYHRMRLRSSRGSGGVALTPIAMVCPSLPAQIRCFISKPFDTEP</sequence>
<protein>
    <submittedName>
        <fullName evidence="1">Uncharacterized protein</fullName>
    </submittedName>
</protein>
<name>A0A0C3A5A3_9AGAM</name>
<evidence type="ECO:0000313" key="2">
    <source>
        <dbReference type="Proteomes" id="UP000053989"/>
    </source>
</evidence>
<dbReference type="AlphaFoldDB" id="A0A0C3A5A3"/>
<dbReference type="HOGENOM" id="CLU_3015538_0_0_1"/>
<dbReference type="Proteomes" id="UP000053989">
    <property type="component" value="Unassembled WGS sequence"/>
</dbReference>
<reference evidence="2" key="2">
    <citation type="submission" date="2015-01" db="EMBL/GenBank/DDBJ databases">
        <title>Evolutionary Origins and Diversification of the Mycorrhizal Mutualists.</title>
        <authorList>
            <consortium name="DOE Joint Genome Institute"/>
            <consortium name="Mycorrhizal Genomics Consortium"/>
            <person name="Kohler A."/>
            <person name="Kuo A."/>
            <person name="Nagy L.G."/>
            <person name="Floudas D."/>
            <person name="Copeland A."/>
            <person name="Barry K.W."/>
            <person name="Cichocki N."/>
            <person name="Veneault-Fourrey C."/>
            <person name="LaButti K."/>
            <person name="Lindquist E.A."/>
            <person name="Lipzen A."/>
            <person name="Lundell T."/>
            <person name="Morin E."/>
            <person name="Murat C."/>
            <person name="Riley R."/>
            <person name="Ohm R."/>
            <person name="Sun H."/>
            <person name="Tunlid A."/>
            <person name="Henrissat B."/>
            <person name="Grigoriev I.V."/>
            <person name="Hibbett D.S."/>
            <person name="Martin F."/>
        </authorList>
    </citation>
    <scope>NUCLEOTIDE SEQUENCE [LARGE SCALE GENOMIC DNA]</scope>
    <source>
        <strain evidence="2">Foug A</strain>
    </source>
</reference>